<comment type="caution">
    <text evidence="15">The sequence shown here is derived from an EMBL/GenBank/DDBJ whole genome shotgun (WGS) entry which is preliminary data.</text>
</comment>
<dbReference type="AlphaFoldDB" id="A0AAQ4D4T5"/>
<dbReference type="PANTHER" id="PTHR45897:SF4">
    <property type="entry name" value="HIGH-AFFINITY CHOLINE TRANSPORTER 1"/>
    <property type="match status" value="1"/>
</dbReference>
<evidence type="ECO:0000256" key="7">
    <source>
        <dbReference type="ARBA" id="ARBA00022989"/>
    </source>
</evidence>
<sequence length="192" mass="20669">MGEERRSLTLQWACVPFCLRSKALGKAPASESDWTGEIHVKDAGQIVDEFAVTVLGGIPWQVYFERMLACDSMFGAKMMSYMAAFGCLFLAIPPMVIGAVAKTANFTAAGYPGSHRLSEQDSSAVLPFAMRYLTPPFVSFLGLGAIVSAVMSSADSSVLSASSLLTKNIYYAIIRPRVNGCAILVTREIPLL</sequence>
<evidence type="ECO:0000313" key="16">
    <source>
        <dbReference type="Proteomes" id="UP001321473"/>
    </source>
</evidence>
<evidence type="ECO:0000256" key="13">
    <source>
        <dbReference type="RuleBase" id="RU362091"/>
    </source>
</evidence>
<comment type="similarity">
    <text evidence="2 13">Belongs to the sodium:solute symporter (SSF) (TC 2.A.21) family.</text>
</comment>
<protein>
    <submittedName>
        <fullName evidence="15">Uncharacterized protein</fullName>
    </submittedName>
</protein>
<evidence type="ECO:0000256" key="3">
    <source>
        <dbReference type="ARBA" id="ARBA00022448"/>
    </source>
</evidence>
<keyword evidence="11" id="KW-0325">Glycoprotein</keyword>
<comment type="subcellular location">
    <subcellularLocation>
        <location evidence="1">Membrane</location>
        <topology evidence="1">Multi-pass membrane protein</topology>
    </subcellularLocation>
</comment>
<keyword evidence="7 14" id="KW-1133">Transmembrane helix</keyword>
<keyword evidence="6" id="KW-0530">Neurotransmitter biosynthesis</keyword>
<evidence type="ECO:0000256" key="8">
    <source>
        <dbReference type="ARBA" id="ARBA00023053"/>
    </source>
</evidence>
<dbReference type="PANTHER" id="PTHR45897">
    <property type="entry name" value="HIGH-AFFINITY CHOLINE TRANSPORTER 1"/>
    <property type="match status" value="1"/>
</dbReference>
<evidence type="ECO:0000256" key="4">
    <source>
        <dbReference type="ARBA" id="ARBA00022692"/>
    </source>
</evidence>
<keyword evidence="16" id="KW-1185">Reference proteome</keyword>
<evidence type="ECO:0000256" key="12">
    <source>
        <dbReference type="ARBA" id="ARBA00023201"/>
    </source>
</evidence>
<evidence type="ECO:0000256" key="2">
    <source>
        <dbReference type="ARBA" id="ARBA00006434"/>
    </source>
</evidence>
<evidence type="ECO:0000256" key="1">
    <source>
        <dbReference type="ARBA" id="ARBA00004141"/>
    </source>
</evidence>
<gene>
    <name evidence="15" type="ORF">V5799_004892</name>
</gene>
<dbReference type="Gene3D" id="1.20.1730.10">
    <property type="entry name" value="Sodium/glucose cotransporter"/>
    <property type="match status" value="1"/>
</dbReference>
<evidence type="ECO:0000256" key="6">
    <source>
        <dbReference type="ARBA" id="ARBA00022979"/>
    </source>
</evidence>
<evidence type="ECO:0000256" key="9">
    <source>
        <dbReference type="ARBA" id="ARBA00023065"/>
    </source>
</evidence>
<keyword evidence="4 14" id="KW-0812">Transmembrane</keyword>
<dbReference type="Proteomes" id="UP001321473">
    <property type="component" value="Unassembled WGS sequence"/>
</dbReference>
<accession>A0AAQ4D4T5</accession>
<name>A0AAQ4D4T5_AMBAM</name>
<dbReference type="InterPro" id="IPR001734">
    <property type="entry name" value="Na/solute_symporter"/>
</dbReference>
<dbReference type="GO" id="GO:0008292">
    <property type="term" value="P:acetylcholine biosynthetic process"/>
    <property type="evidence" value="ECO:0007669"/>
    <property type="project" value="TreeGrafter"/>
</dbReference>
<dbReference type="GO" id="GO:0005307">
    <property type="term" value="F:choline:sodium symporter activity"/>
    <property type="evidence" value="ECO:0007669"/>
    <property type="project" value="TreeGrafter"/>
</dbReference>
<reference evidence="15 16" key="1">
    <citation type="journal article" date="2023" name="Arcadia Sci">
        <title>De novo assembly of a long-read Amblyomma americanum tick genome.</title>
        <authorList>
            <person name="Chou S."/>
            <person name="Poskanzer K.E."/>
            <person name="Rollins M."/>
            <person name="Thuy-Boun P.S."/>
        </authorList>
    </citation>
    <scope>NUCLEOTIDE SEQUENCE [LARGE SCALE GENOMIC DNA]</scope>
    <source>
        <strain evidence="15">F_SG_1</strain>
        <tissue evidence="15">Salivary glands</tissue>
    </source>
</reference>
<proteinExistence type="inferred from homology"/>
<evidence type="ECO:0000256" key="5">
    <source>
        <dbReference type="ARBA" id="ARBA00022847"/>
    </source>
</evidence>
<organism evidence="15 16">
    <name type="scientific">Amblyomma americanum</name>
    <name type="common">Lone star tick</name>
    <dbReference type="NCBI Taxonomy" id="6943"/>
    <lineage>
        <taxon>Eukaryota</taxon>
        <taxon>Metazoa</taxon>
        <taxon>Ecdysozoa</taxon>
        <taxon>Arthropoda</taxon>
        <taxon>Chelicerata</taxon>
        <taxon>Arachnida</taxon>
        <taxon>Acari</taxon>
        <taxon>Parasitiformes</taxon>
        <taxon>Ixodida</taxon>
        <taxon>Ixodoidea</taxon>
        <taxon>Ixodidae</taxon>
        <taxon>Amblyomminae</taxon>
        <taxon>Amblyomma</taxon>
    </lineage>
</organism>
<feature type="transmembrane region" description="Helical" evidence="14">
    <location>
        <begin position="132"/>
        <end position="151"/>
    </location>
</feature>
<keyword evidence="10 14" id="KW-0472">Membrane</keyword>
<dbReference type="InterPro" id="IPR052244">
    <property type="entry name" value="Choline_transporter"/>
</dbReference>
<evidence type="ECO:0000313" key="15">
    <source>
        <dbReference type="EMBL" id="KAK8757475.1"/>
    </source>
</evidence>
<keyword evidence="5" id="KW-0769">Symport</keyword>
<dbReference type="GO" id="GO:0005886">
    <property type="term" value="C:plasma membrane"/>
    <property type="evidence" value="ECO:0007669"/>
    <property type="project" value="TreeGrafter"/>
</dbReference>
<dbReference type="EMBL" id="JARKHS020035155">
    <property type="protein sequence ID" value="KAK8757475.1"/>
    <property type="molecule type" value="Genomic_DNA"/>
</dbReference>
<evidence type="ECO:0000256" key="10">
    <source>
        <dbReference type="ARBA" id="ARBA00023136"/>
    </source>
</evidence>
<keyword evidence="12" id="KW-0739">Sodium transport</keyword>
<keyword evidence="8" id="KW-0915">Sodium</keyword>
<feature type="transmembrane region" description="Helical" evidence="14">
    <location>
        <begin position="81"/>
        <end position="101"/>
    </location>
</feature>
<evidence type="ECO:0000256" key="14">
    <source>
        <dbReference type="SAM" id="Phobius"/>
    </source>
</evidence>
<dbReference type="InterPro" id="IPR038377">
    <property type="entry name" value="Na/Glc_symporter_sf"/>
</dbReference>
<keyword evidence="3" id="KW-0813">Transport</keyword>
<dbReference type="Pfam" id="PF00474">
    <property type="entry name" value="SSF"/>
    <property type="match status" value="1"/>
</dbReference>
<dbReference type="PROSITE" id="PS50283">
    <property type="entry name" value="NA_SOLUT_SYMP_3"/>
    <property type="match status" value="1"/>
</dbReference>
<keyword evidence="9" id="KW-0406">Ion transport</keyword>
<evidence type="ECO:0000256" key="11">
    <source>
        <dbReference type="ARBA" id="ARBA00023180"/>
    </source>
</evidence>